<organism evidence="2 3">
    <name type="scientific">Emiliania huxleyi (strain CCMP1516)</name>
    <dbReference type="NCBI Taxonomy" id="280463"/>
    <lineage>
        <taxon>Eukaryota</taxon>
        <taxon>Haptista</taxon>
        <taxon>Haptophyta</taxon>
        <taxon>Prymnesiophyceae</taxon>
        <taxon>Isochrysidales</taxon>
        <taxon>Noelaerhabdaceae</taxon>
        <taxon>Emiliania</taxon>
    </lineage>
</organism>
<evidence type="ECO:0000313" key="3">
    <source>
        <dbReference type="Proteomes" id="UP000013827"/>
    </source>
</evidence>
<dbReference type="PaxDb" id="2903-EOD05201"/>
<keyword evidence="3" id="KW-1185">Reference proteome</keyword>
<dbReference type="HOGENOM" id="CLU_999051_0_0_1"/>
<dbReference type="Proteomes" id="UP000013827">
    <property type="component" value="Unassembled WGS sequence"/>
</dbReference>
<name>A0A0D3I1R6_EMIH1</name>
<dbReference type="AlphaFoldDB" id="A0A0D3I1R6"/>
<evidence type="ECO:0000256" key="1">
    <source>
        <dbReference type="SAM" id="MobiDB-lite"/>
    </source>
</evidence>
<sequence>MATPAVASYSFYVRSLNSLVQRGYEDSRCRLLVQRHLELDSSKRPQQSILDVPAHVFNSRYVFVPTQKFDDVSVNKFSHITYPDLLNQTCSYCSSRTLPLVVKIHPAIDGPEKAQQRRLLLRLNESACGWLLFESSSSINLLTTHARFTVTLNGGTLVDNFYTGTPVLTLARSLFQHTDAVVSHSNVQAGLERMASVTWTETNRLRQRQVACWIERASLSTTKTPAENIATIEMHLRHHHGAAGLAVSLAPVNSSCAISPPQSGSHGSVQLPTFGSATS</sequence>
<dbReference type="EnsemblProtists" id="EOD05201">
    <property type="protein sequence ID" value="EOD05201"/>
    <property type="gene ID" value="EMIHUDRAFT_220341"/>
</dbReference>
<evidence type="ECO:0000313" key="2">
    <source>
        <dbReference type="EnsemblProtists" id="EOD05201"/>
    </source>
</evidence>
<feature type="region of interest" description="Disordered" evidence="1">
    <location>
        <begin position="257"/>
        <end position="279"/>
    </location>
</feature>
<dbReference type="KEGG" id="ehx:EMIHUDRAFT_220341"/>
<accession>A0A0D3I1R6</accession>
<proteinExistence type="predicted"/>
<dbReference type="RefSeq" id="XP_005757630.1">
    <property type="nucleotide sequence ID" value="XM_005757573.1"/>
</dbReference>
<reference evidence="3" key="1">
    <citation type="journal article" date="2013" name="Nature">
        <title>Pan genome of the phytoplankton Emiliania underpins its global distribution.</title>
        <authorList>
            <person name="Read B.A."/>
            <person name="Kegel J."/>
            <person name="Klute M.J."/>
            <person name="Kuo A."/>
            <person name="Lefebvre S.C."/>
            <person name="Maumus F."/>
            <person name="Mayer C."/>
            <person name="Miller J."/>
            <person name="Monier A."/>
            <person name="Salamov A."/>
            <person name="Young J."/>
            <person name="Aguilar M."/>
            <person name="Claverie J.M."/>
            <person name="Frickenhaus S."/>
            <person name="Gonzalez K."/>
            <person name="Herman E.K."/>
            <person name="Lin Y.C."/>
            <person name="Napier J."/>
            <person name="Ogata H."/>
            <person name="Sarno A.F."/>
            <person name="Shmutz J."/>
            <person name="Schroeder D."/>
            <person name="de Vargas C."/>
            <person name="Verret F."/>
            <person name="von Dassow P."/>
            <person name="Valentin K."/>
            <person name="Van de Peer Y."/>
            <person name="Wheeler G."/>
            <person name="Dacks J.B."/>
            <person name="Delwiche C.F."/>
            <person name="Dyhrman S.T."/>
            <person name="Glockner G."/>
            <person name="John U."/>
            <person name="Richards T."/>
            <person name="Worden A.Z."/>
            <person name="Zhang X."/>
            <person name="Grigoriev I.V."/>
            <person name="Allen A.E."/>
            <person name="Bidle K."/>
            <person name="Borodovsky M."/>
            <person name="Bowler C."/>
            <person name="Brownlee C."/>
            <person name="Cock J.M."/>
            <person name="Elias M."/>
            <person name="Gladyshev V.N."/>
            <person name="Groth M."/>
            <person name="Guda C."/>
            <person name="Hadaegh A."/>
            <person name="Iglesias-Rodriguez M.D."/>
            <person name="Jenkins J."/>
            <person name="Jones B.M."/>
            <person name="Lawson T."/>
            <person name="Leese F."/>
            <person name="Lindquist E."/>
            <person name="Lobanov A."/>
            <person name="Lomsadze A."/>
            <person name="Malik S.B."/>
            <person name="Marsh M.E."/>
            <person name="Mackinder L."/>
            <person name="Mock T."/>
            <person name="Mueller-Roeber B."/>
            <person name="Pagarete A."/>
            <person name="Parker M."/>
            <person name="Probert I."/>
            <person name="Quesneville H."/>
            <person name="Raines C."/>
            <person name="Rensing S.A."/>
            <person name="Riano-Pachon D.M."/>
            <person name="Richier S."/>
            <person name="Rokitta S."/>
            <person name="Shiraiwa Y."/>
            <person name="Soanes D.M."/>
            <person name="van der Giezen M."/>
            <person name="Wahlund T.M."/>
            <person name="Williams B."/>
            <person name="Wilson W."/>
            <person name="Wolfe G."/>
            <person name="Wurch L.L."/>
        </authorList>
    </citation>
    <scope>NUCLEOTIDE SEQUENCE</scope>
</reference>
<protein>
    <submittedName>
        <fullName evidence="2">Uncharacterized protein</fullName>
    </submittedName>
</protein>
<dbReference type="GeneID" id="17251248"/>
<reference evidence="2" key="2">
    <citation type="submission" date="2024-10" db="UniProtKB">
        <authorList>
            <consortium name="EnsemblProtists"/>
        </authorList>
    </citation>
    <scope>IDENTIFICATION</scope>
</reference>